<dbReference type="InterPro" id="IPR002751">
    <property type="entry name" value="CbiM/NikMN"/>
</dbReference>
<dbReference type="RefSeq" id="WP_106741851.1">
    <property type="nucleotide sequence ID" value="NZ_PXYY01000045.1"/>
</dbReference>
<feature type="transmembrane region" description="Helical" evidence="7">
    <location>
        <begin position="138"/>
        <end position="162"/>
    </location>
</feature>
<evidence type="ECO:0000256" key="3">
    <source>
        <dbReference type="ARBA" id="ARBA00022475"/>
    </source>
</evidence>
<feature type="transmembrane region" description="Helical" evidence="7">
    <location>
        <begin position="105"/>
        <end position="126"/>
    </location>
</feature>
<dbReference type="Gene3D" id="1.10.1760.20">
    <property type="match status" value="1"/>
</dbReference>
<protein>
    <submittedName>
        <fullName evidence="8">Uncharacterized protein</fullName>
    </submittedName>
</protein>
<keyword evidence="3" id="KW-1003">Cell membrane</keyword>
<comment type="subcellular location">
    <subcellularLocation>
        <location evidence="1">Cell membrane</location>
        <topology evidence="1">Multi-pass membrane protein</topology>
    </subcellularLocation>
</comment>
<keyword evidence="5 7" id="KW-1133">Transmembrane helix</keyword>
<comment type="caution">
    <text evidence="8">The sequence shown here is derived from an EMBL/GenBank/DDBJ whole genome shotgun (WGS) entry which is preliminary data.</text>
</comment>
<evidence type="ECO:0000256" key="4">
    <source>
        <dbReference type="ARBA" id="ARBA00022692"/>
    </source>
</evidence>
<evidence type="ECO:0000313" key="8">
    <source>
        <dbReference type="EMBL" id="PSJ80158.1"/>
    </source>
</evidence>
<evidence type="ECO:0000256" key="2">
    <source>
        <dbReference type="ARBA" id="ARBA00022448"/>
    </source>
</evidence>
<evidence type="ECO:0000256" key="5">
    <source>
        <dbReference type="ARBA" id="ARBA00022989"/>
    </source>
</evidence>
<sequence>MIFQAGWFSSAASITAWLLLAVLLAMCAKPAFKVFAAHCSAVALAILILTTAWLLNATPDDGQLAGMSYHLLAVNLVALMIGASAAFWLGALLLFPYIWLFGGGWQAYPINALALLLPPVAVNLLFRRLVNLLPANLFVFIFINGFIGSAAGILFTGLVLVSVLDWAAAFPSEVLWSTALPVFILIAWAEAFLSGITTAIFVALRPQWLNTFDDNRYLKPTNQIW</sequence>
<dbReference type="OrthoDB" id="5297929at2"/>
<dbReference type="EMBL" id="PXYY01000045">
    <property type="protein sequence ID" value="PSJ80158.1"/>
    <property type="molecule type" value="Genomic_DNA"/>
</dbReference>
<feature type="transmembrane region" description="Helical" evidence="7">
    <location>
        <begin position="182"/>
        <end position="204"/>
    </location>
</feature>
<dbReference type="Proteomes" id="UP000241868">
    <property type="component" value="Unassembled WGS sequence"/>
</dbReference>
<feature type="transmembrane region" description="Helical" evidence="7">
    <location>
        <begin position="76"/>
        <end position="99"/>
    </location>
</feature>
<keyword evidence="4 7" id="KW-0812">Transmembrane</keyword>
<feature type="transmembrane region" description="Helical" evidence="7">
    <location>
        <begin position="35"/>
        <end position="55"/>
    </location>
</feature>
<keyword evidence="6 7" id="KW-0472">Membrane</keyword>
<dbReference type="GO" id="GO:0000041">
    <property type="term" value="P:transition metal ion transport"/>
    <property type="evidence" value="ECO:0007669"/>
    <property type="project" value="InterPro"/>
</dbReference>
<dbReference type="AlphaFoldDB" id="A0A2P7TZJ9"/>
<evidence type="ECO:0000313" key="9">
    <source>
        <dbReference type="Proteomes" id="UP000241868"/>
    </source>
</evidence>
<name>A0A2P7TZJ9_9NEIS</name>
<organism evidence="8 9">
    <name type="scientific">Neisseria iguanae</name>
    <dbReference type="NCBI Taxonomy" id="90242"/>
    <lineage>
        <taxon>Bacteria</taxon>
        <taxon>Pseudomonadati</taxon>
        <taxon>Pseudomonadota</taxon>
        <taxon>Betaproteobacteria</taxon>
        <taxon>Neisseriales</taxon>
        <taxon>Neisseriaceae</taxon>
        <taxon>Neisseria</taxon>
    </lineage>
</organism>
<evidence type="ECO:0000256" key="7">
    <source>
        <dbReference type="SAM" id="Phobius"/>
    </source>
</evidence>
<gene>
    <name evidence="8" type="ORF">C7N83_07905</name>
</gene>
<proteinExistence type="predicted"/>
<reference evidence="8 9" key="1">
    <citation type="submission" date="2018-03" db="EMBL/GenBank/DDBJ databases">
        <title>Neisseria weixii sp. nov., isolated from the intestinal contents of Tibetan Plateau pika (Ochotona curzoniae) in Yushu, Qinghai Province, China.</title>
        <authorList>
            <person name="Gui Z."/>
        </authorList>
    </citation>
    <scope>NUCLEOTIDE SEQUENCE [LARGE SCALE GENOMIC DNA]</scope>
    <source>
        <strain evidence="8 9">ATCC 51483</strain>
    </source>
</reference>
<evidence type="ECO:0000256" key="6">
    <source>
        <dbReference type="ARBA" id="ARBA00023136"/>
    </source>
</evidence>
<keyword evidence="2" id="KW-0813">Transport</keyword>
<dbReference type="GO" id="GO:0005886">
    <property type="term" value="C:plasma membrane"/>
    <property type="evidence" value="ECO:0007669"/>
    <property type="project" value="UniProtKB-SubCell"/>
</dbReference>
<accession>A0A2P7TZJ9</accession>
<keyword evidence="9" id="KW-1185">Reference proteome</keyword>
<dbReference type="Pfam" id="PF01891">
    <property type="entry name" value="CbiM"/>
    <property type="match status" value="1"/>
</dbReference>
<evidence type="ECO:0000256" key="1">
    <source>
        <dbReference type="ARBA" id="ARBA00004651"/>
    </source>
</evidence>